<reference evidence="1 2" key="1">
    <citation type="submission" date="2019-06" db="EMBL/GenBank/DDBJ databases">
        <title>Whole genome shotgun sequence of Kocuria varians NBRC 15358.</title>
        <authorList>
            <person name="Hosoyama A."/>
            <person name="Uohara A."/>
            <person name="Ohji S."/>
            <person name="Ichikawa N."/>
        </authorList>
    </citation>
    <scope>NUCLEOTIDE SEQUENCE [LARGE SCALE GENOMIC DNA]</scope>
    <source>
        <strain evidence="1 2">NBRC 15358</strain>
    </source>
</reference>
<name>A0A4Y4D770_KOCVA</name>
<proteinExistence type="predicted"/>
<gene>
    <name evidence="1" type="ORF">KVA01_07750</name>
</gene>
<sequence>MVLRACECTHRSSLGPEHLGFKPGAVRASAGVRSPEGARNQNGEMQYGSVGVDISAWMSRRASWSRTRSSPP</sequence>
<evidence type="ECO:0000313" key="1">
    <source>
        <dbReference type="EMBL" id="GEC98620.1"/>
    </source>
</evidence>
<protein>
    <submittedName>
        <fullName evidence="1">Uncharacterized protein</fullName>
    </submittedName>
</protein>
<organism evidence="1 2">
    <name type="scientific">Kocuria varians</name>
    <name type="common">Micrococcus varians</name>
    <dbReference type="NCBI Taxonomy" id="1272"/>
    <lineage>
        <taxon>Bacteria</taxon>
        <taxon>Bacillati</taxon>
        <taxon>Actinomycetota</taxon>
        <taxon>Actinomycetes</taxon>
        <taxon>Micrococcales</taxon>
        <taxon>Micrococcaceae</taxon>
        <taxon>Kocuria</taxon>
    </lineage>
</organism>
<dbReference type="Proteomes" id="UP000315730">
    <property type="component" value="Unassembled WGS sequence"/>
</dbReference>
<accession>A0A4Y4D770</accession>
<dbReference type="EMBL" id="BJNW01000005">
    <property type="protein sequence ID" value="GEC98620.1"/>
    <property type="molecule type" value="Genomic_DNA"/>
</dbReference>
<evidence type="ECO:0000313" key="2">
    <source>
        <dbReference type="Proteomes" id="UP000315730"/>
    </source>
</evidence>
<comment type="caution">
    <text evidence="1">The sequence shown here is derived from an EMBL/GenBank/DDBJ whole genome shotgun (WGS) entry which is preliminary data.</text>
</comment>
<keyword evidence="2" id="KW-1185">Reference proteome</keyword>
<dbReference type="AlphaFoldDB" id="A0A4Y4D770"/>